<dbReference type="FunFam" id="1.20.58.220:FF:000004">
    <property type="entry name" value="Phosphate-specific transport system accessory protein PhoU"/>
    <property type="match status" value="1"/>
</dbReference>
<comment type="subcellular location">
    <subcellularLocation>
        <location evidence="1 7">Cytoplasm</location>
    </subcellularLocation>
</comment>
<dbReference type="GO" id="GO:0030643">
    <property type="term" value="P:intracellular phosphate ion homeostasis"/>
    <property type="evidence" value="ECO:0007669"/>
    <property type="project" value="InterPro"/>
</dbReference>
<reference evidence="9 10" key="1">
    <citation type="submission" date="2016-07" db="EMBL/GenBank/DDBJ databases">
        <title>Characterization of isolates of Eisenbergiella tayi derived from blood cultures, using whole genome sequencing.</title>
        <authorList>
            <person name="Burdz T."/>
            <person name="Wiebe D."/>
            <person name="Huynh C."/>
            <person name="Bernard K."/>
        </authorList>
    </citation>
    <scope>NUCLEOTIDE SEQUENCE [LARGE SCALE GENOMIC DNA]</scope>
    <source>
        <strain evidence="9 10">NML 110608</strain>
    </source>
</reference>
<comment type="subunit">
    <text evidence="3 7">Homodimer.</text>
</comment>
<evidence type="ECO:0000259" key="8">
    <source>
        <dbReference type="Pfam" id="PF01895"/>
    </source>
</evidence>
<dbReference type="InterPro" id="IPR028366">
    <property type="entry name" value="PhoU"/>
</dbReference>
<keyword evidence="5 7" id="KW-0963">Cytoplasm</keyword>
<dbReference type="SUPFAM" id="SSF109755">
    <property type="entry name" value="PhoU-like"/>
    <property type="match status" value="1"/>
</dbReference>
<dbReference type="RefSeq" id="WP_069151464.1">
    <property type="nucleotide sequence ID" value="NZ_DAWDRA010000007.1"/>
</dbReference>
<comment type="caution">
    <text evidence="9">The sequence shown here is derived from an EMBL/GenBank/DDBJ whole genome shotgun (WGS) entry which is preliminary data.</text>
</comment>
<evidence type="ECO:0000256" key="4">
    <source>
        <dbReference type="ARBA" id="ARBA00022448"/>
    </source>
</evidence>
<evidence type="ECO:0000256" key="2">
    <source>
        <dbReference type="ARBA" id="ARBA00008107"/>
    </source>
</evidence>
<dbReference type="AlphaFoldDB" id="A0A1E3A8Y2"/>
<accession>A0A1E3A8Y2</accession>
<evidence type="ECO:0000256" key="3">
    <source>
        <dbReference type="ARBA" id="ARBA00011738"/>
    </source>
</evidence>
<organism evidence="9 10">
    <name type="scientific">Eisenbergiella tayi</name>
    <dbReference type="NCBI Taxonomy" id="1432052"/>
    <lineage>
        <taxon>Bacteria</taxon>
        <taxon>Bacillati</taxon>
        <taxon>Bacillota</taxon>
        <taxon>Clostridia</taxon>
        <taxon>Lachnospirales</taxon>
        <taxon>Lachnospiraceae</taxon>
        <taxon>Eisenbergiella</taxon>
    </lineage>
</organism>
<dbReference type="PATRIC" id="fig|1432052.4.peg.1083"/>
<comment type="similarity">
    <text evidence="2 7">Belongs to the PhoU family.</text>
</comment>
<evidence type="ECO:0000256" key="6">
    <source>
        <dbReference type="ARBA" id="ARBA00022592"/>
    </source>
</evidence>
<evidence type="ECO:0000256" key="5">
    <source>
        <dbReference type="ARBA" id="ARBA00022490"/>
    </source>
</evidence>
<dbReference type="Proteomes" id="UP000094067">
    <property type="component" value="Unassembled WGS sequence"/>
</dbReference>
<dbReference type="PANTHER" id="PTHR42930:SF3">
    <property type="entry name" value="PHOSPHATE-SPECIFIC TRANSPORT SYSTEM ACCESSORY PROTEIN PHOU"/>
    <property type="match status" value="1"/>
</dbReference>
<keyword evidence="6 7" id="KW-0592">Phosphate transport</keyword>
<dbReference type="Gene3D" id="1.20.58.220">
    <property type="entry name" value="Phosphate transport system protein phou homolog 2, domain 2"/>
    <property type="match status" value="1"/>
</dbReference>
<feature type="domain" description="PhoU" evidence="8">
    <location>
        <begin position="122"/>
        <end position="205"/>
    </location>
</feature>
<proteinExistence type="inferred from homology"/>
<comment type="function">
    <text evidence="7">Plays a role in the regulation of phosphate uptake.</text>
</comment>
<feature type="domain" description="PhoU" evidence="8">
    <location>
        <begin position="19"/>
        <end position="105"/>
    </location>
</feature>
<protein>
    <recommendedName>
        <fullName evidence="7">Phosphate-specific transport system accessory protein PhoU</fullName>
    </recommendedName>
</protein>
<dbReference type="PIRSF" id="PIRSF003107">
    <property type="entry name" value="PhoU"/>
    <property type="match status" value="1"/>
</dbReference>
<dbReference type="EMBL" id="MCGH01000002">
    <property type="protein sequence ID" value="ODM05079.1"/>
    <property type="molecule type" value="Genomic_DNA"/>
</dbReference>
<evidence type="ECO:0000313" key="9">
    <source>
        <dbReference type="EMBL" id="ODM05079.1"/>
    </source>
</evidence>
<dbReference type="GO" id="GO:0045936">
    <property type="term" value="P:negative regulation of phosphate metabolic process"/>
    <property type="evidence" value="ECO:0007669"/>
    <property type="project" value="InterPro"/>
</dbReference>
<gene>
    <name evidence="9" type="ORF">BEI61_00962</name>
</gene>
<dbReference type="Pfam" id="PF01895">
    <property type="entry name" value="PhoU"/>
    <property type="match status" value="2"/>
</dbReference>
<dbReference type="GO" id="GO:0006817">
    <property type="term" value="P:phosphate ion transport"/>
    <property type="evidence" value="ECO:0007669"/>
    <property type="project" value="UniProtKB-KW"/>
</dbReference>
<evidence type="ECO:0000313" key="10">
    <source>
        <dbReference type="Proteomes" id="UP000094067"/>
    </source>
</evidence>
<dbReference type="NCBIfam" id="TIGR02135">
    <property type="entry name" value="phoU_full"/>
    <property type="match status" value="1"/>
</dbReference>
<dbReference type="GO" id="GO:0005737">
    <property type="term" value="C:cytoplasm"/>
    <property type="evidence" value="ECO:0007669"/>
    <property type="project" value="UniProtKB-SubCell"/>
</dbReference>
<dbReference type="InterPro" id="IPR038078">
    <property type="entry name" value="PhoU-like_sf"/>
</dbReference>
<evidence type="ECO:0000256" key="7">
    <source>
        <dbReference type="PIRNR" id="PIRNR003107"/>
    </source>
</evidence>
<dbReference type="InterPro" id="IPR026022">
    <property type="entry name" value="PhoU_dom"/>
</dbReference>
<sequence length="220" mass="24699">MTVRTIYLEELNSLRKSVAEMGEAVEASFDMLLTAVDSKDEDLEMQIIRGDRVINDMERSIESKCLSLITRQQPIAGDLRMISAALKVVTDIERIGDQTADIAELLLRLKGCDLDAYSRHITGMLQVSKEIVHDAVHAFVTRSSDAANEVIRHDDVVDSLFAKVKDDLVYMLQEGVDNIDACVDVLMIAKYLERIGDHAVNIAEWEIFQESGSIKDIRLM</sequence>
<name>A0A1E3A8Y2_9FIRM</name>
<dbReference type="PANTHER" id="PTHR42930">
    <property type="entry name" value="PHOSPHATE-SPECIFIC TRANSPORT SYSTEM ACCESSORY PROTEIN PHOU"/>
    <property type="match status" value="1"/>
</dbReference>
<keyword evidence="4 7" id="KW-0813">Transport</keyword>
<evidence type="ECO:0000256" key="1">
    <source>
        <dbReference type="ARBA" id="ARBA00004496"/>
    </source>
</evidence>